<dbReference type="OrthoDB" id="9769871at2"/>
<dbReference type="Pfam" id="PF02608">
    <property type="entry name" value="Bmp"/>
    <property type="match status" value="1"/>
</dbReference>
<feature type="signal peptide" evidence="6">
    <location>
        <begin position="1"/>
        <end position="26"/>
    </location>
</feature>
<name>A0A507SR18_9BACT</name>
<dbReference type="AlphaFoldDB" id="A0A507SR18"/>
<dbReference type="GO" id="GO:0005886">
    <property type="term" value="C:plasma membrane"/>
    <property type="evidence" value="ECO:0007669"/>
    <property type="project" value="UniProtKB-SubCell"/>
</dbReference>
<accession>A0A507SR18</accession>
<dbReference type="PANTHER" id="PTHR34296">
    <property type="entry name" value="TRANSCRIPTIONAL ACTIVATOR PROTEIN MED"/>
    <property type="match status" value="1"/>
</dbReference>
<dbReference type="InterPro" id="IPR008107">
    <property type="entry name" value="Mycoplasma_p48"/>
</dbReference>
<gene>
    <name evidence="8" type="ORF">E1I18_00430</name>
</gene>
<dbReference type="InterPro" id="IPR003760">
    <property type="entry name" value="PnrA-like"/>
</dbReference>
<evidence type="ECO:0000313" key="9">
    <source>
        <dbReference type="Proteomes" id="UP000320801"/>
    </source>
</evidence>
<keyword evidence="5" id="KW-0449">Lipoprotein</keyword>
<protein>
    <submittedName>
        <fullName evidence="8">BMP family ABC transporter substrate-binding protein</fullName>
    </submittedName>
</protein>
<sequence length="466" mass="51131">MKHKLLLSLGASSVLGLVPAVTVACAVRAYDHPLAPSVATANVVLNDKFNLTDEQAKEAPSIVLINDGGDINDKSFNQSAWEGVLNFTRKQNKYPISKIGVQDVKNGEYVKAYQAALDSKFKIWVAPGFLHAKHLKSFFSNPENVKKFKENGSKIIGADYASGLDLKSHYQDFNVREGAWIAGYAAAMFLSNEAEAKDRTFTSFGGGNFAGVTDFIEGFYKGVWYWNSQQTDENKKVHSTEANVNLSTGFNATEPKMATAVQQSTASGAKLILPVAGPATFVVLDDPTFTSQNKYIVGVDTDQAQATEKGKNRFFTSILKNLSQSTYDIVGLLATTPTSNNWEELWKSIEGKLGVDKQLDSEIDSDKHKTNDRVLKGGIDEKWVDVSSTYIDGDKKTLAEQALVKAKALFEELKKAKDTDPTEMYKTLLSKKAKKGSTDYSTSETKEKPAAVSVIEELAKELLIKR</sequence>
<dbReference type="PRINTS" id="PR01733">
    <property type="entry name" value="LIPPROTEIN48"/>
</dbReference>
<feature type="domain" description="ABC transporter substrate-binding protein PnrA-like" evidence="7">
    <location>
        <begin position="64"/>
        <end position="337"/>
    </location>
</feature>
<dbReference type="InterPro" id="IPR050957">
    <property type="entry name" value="BMP_lipoprotein"/>
</dbReference>
<evidence type="ECO:0000256" key="4">
    <source>
        <dbReference type="ARBA" id="ARBA00023136"/>
    </source>
</evidence>
<evidence type="ECO:0000256" key="5">
    <source>
        <dbReference type="ARBA" id="ARBA00023288"/>
    </source>
</evidence>
<evidence type="ECO:0000256" key="2">
    <source>
        <dbReference type="ARBA" id="ARBA00022475"/>
    </source>
</evidence>
<reference evidence="8 9" key="1">
    <citation type="submission" date="2019-03" db="EMBL/GenBank/DDBJ databases">
        <title>Characterization of a novel Mycoplasma cynos real-time PCR assay.</title>
        <authorList>
            <person name="Tallmadge R.L."/>
            <person name="Mitchell P.K."/>
            <person name="Goodman L."/>
        </authorList>
    </citation>
    <scope>NUCLEOTIDE SEQUENCE [LARGE SCALE GENOMIC DNA]</scope>
    <source>
        <strain evidence="8 9">1642</strain>
    </source>
</reference>
<evidence type="ECO:0000256" key="6">
    <source>
        <dbReference type="SAM" id="SignalP"/>
    </source>
</evidence>
<keyword evidence="2" id="KW-1003">Cell membrane</keyword>
<dbReference type="RefSeq" id="WP_141483638.1">
    <property type="nucleotide sequence ID" value="NZ_SMDN01000001.1"/>
</dbReference>
<evidence type="ECO:0000259" key="7">
    <source>
        <dbReference type="Pfam" id="PF02608"/>
    </source>
</evidence>
<keyword evidence="3 6" id="KW-0732">Signal</keyword>
<dbReference type="Proteomes" id="UP000320801">
    <property type="component" value="Unassembled WGS sequence"/>
</dbReference>
<dbReference type="PROSITE" id="PS51257">
    <property type="entry name" value="PROKAR_LIPOPROTEIN"/>
    <property type="match status" value="1"/>
</dbReference>
<evidence type="ECO:0000256" key="3">
    <source>
        <dbReference type="ARBA" id="ARBA00022729"/>
    </source>
</evidence>
<organism evidence="8 9">
    <name type="scientific">Mycoplasmopsis mucosicanis</name>
    <dbReference type="NCBI Taxonomy" id="458208"/>
    <lineage>
        <taxon>Bacteria</taxon>
        <taxon>Bacillati</taxon>
        <taxon>Mycoplasmatota</taxon>
        <taxon>Mycoplasmoidales</taxon>
        <taxon>Metamycoplasmataceae</taxon>
        <taxon>Mycoplasmopsis</taxon>
    </lineage>
</organism>
<feature type="chain" id="PRO_5021474240" evidence="6">
    <location>
        <begin position="27"/>
        <end position="466"/>
    </location>
</feature>
<dbReference type="EMBL" id="SMDN01000001">
    <property type="protein sequence ID" value="TQC54227.1"/>
    <property type="molecule type" value="Genomic_DNA"/>
</dbReference>
<keyword evidence="4" id="KW-0472">Membrane</keyword>
<evidence type="ECO:0000313" key="8">
    <source>
        <dbReference type="EMBL" id="TQC54227.1"/>
    </source>
</evidence>
<dbReference type="PANTHER" id="PTHR34296:SF2">
    <property type="entry name" value="ABC TRANSPORTER GUANOSINE-BINDING PROTEIN NUPN"/>
    <property type="match status" value="1"/>
</dbReference>
<comment type="caution">
    <text evidence="8">The sequence shown here is derived from an EMBL/GenBank/DDBJ whole genome shotgun (WGS) entry which is preliminary data.</text>
</comment>
<comment type="subcellular location">
    <subcellularLocation>
        <location evidence="1">Cell membrane</location>
    </subcellularLocation>
</comment>
<dbReference type="Gene3D" id="3.40.50.2300">
    <property type="match status" value="2"/>
</dbReference>
<keyword evidence="9" id="KW-1185">Reference proteome</keyword>
<evidence type="ECO:0000256" key="1">
    <source>
        <dbReference type="ARBA" id="ARBA00004236"/>
    </source>
</evidence>
<proteinExistence type="predicted"/>